<sequence length="60" mass="6950">MLLSEIYERYLGRFTLQRAPISHLISHLAHQSQELSPLNPIINDTFSMYRCLYSSGPRAL</sequence>
<reference evidence="2" key="1">
    <citation type="journal article" date="2017" name="Nat. Ecol. Evol.">
        <title>Genome expansion and lineage-specific genetic innovations in the forest pathogenic fungi Armillaria.</title>
        <authorList>
            <person name="Sipos G."/>
            <person name="Prasanna A.N."/>
            <person name="Walter M.C."/>
            <person name="O'Connor E."/>
            <person name="Balint B."/>
            <person name="Krizsan K."/>
            <person name="Kiss B."/>
            <person name="Hess J."/>
            <person name="Varga T."/>
            <person name="Slot J."/>
            <person name="Riley R."/>
            <person name="Boka B."/>
            <person name="Rigling D."/>
            <person name="Barry K."/>
            <person name="Lee J."/>
            <person name="Mihaltcheva S."/>
            <person name="LaButti K."/>
            <person name="Lipzen A."/>
            <person name="Waldron R."/>
            <person name="Moloney N.M."/>
            <person name="Sperisen C."/>
            <person name="Kredics L."/>
            <person name="Vagvoelgyi C."/>
            <person name="Patrignani A."/>
            <person name="Fitzpatrick D."/>
            <person name="Nagy I."/>
            <person name="Doyle S."/>
            <person name="Anderson J.B."/>
            <person name="Grigoriev I.V."/>
            <person name="Gueldener U."/>
            <person name="Muensterkoetter M."/>
            <person name="Nagy L.G."/>
        </authorList>
    </citation>
    <scope>NUCLEOTIDE SEQUENCE [LARGE SCALE GENOMIC DNA]</scope>
    <source>
        <strain evidence="2">28-4</strain>
    </source>
</reference>
<protein>
    <submittedName>
        <fullName evidence="1">Uncharacterized protein</fullName>
    </submittedName>
</protein>
<dbReference type="AlphaFoldDB" id="A0A2H3BMY2"/>
<evidence type="ECO:0000313" key="1">
    <source>
        <dbReference type="EMBL" id="PBK68332.1"/>
    </source>
</evidence>
<keyword evidence="2" id="KW-1185">Reference proteome</keyword>
<gene>
    <name evidence="1" type="ORF">ARMSODRAFT_214518</name>
</gene>
<dbReference type="Proteomes" id="UP000218334">
    <property type="component" value="Unassembled WGS sequence"/>
</dbReference>
<proteinExistence type="predicted"/>
<dbReference type="STRING" id="1076256.A0A2H3BMY2"/>
<organism evidence="1 2">
    <name type="scientific">Armillaria solidipes</name>
    <dbReference type="NCBI Taxonomy" id="1076256"/>
    <lineage>
        <taxon>Eukaryota</taxon>
        <taxon>Fungi</taxon>
        <taxon>Dikarya</taxon>
        <taxon>Basidiomycota</taxon>
        <taxon>Agaricomycotina</taxon>
        <taxon>Agaricomycetes</taxon>
        <taxon>Agaricomycetidae</taxon>
        <taxon>Agaricales</taxon>
        <taxon>Marasmiineae</taxon>
        <taxon>Physalacriaceae</taxon>
        <taxon>Armillaria</taxon>
    </lineage>
</organism>
<evidence type="ECO:0000313" key="2">
    <source>
        <dbReference type="Proteomes" id="UP000218334"/>
    </source>
</evidence>
<dbReference type="EMBL" id="KZ293433">
    <property type="protein sequence ID" value="PBK68332.1"/>
    <property type="molecule type" value="Genomic_DNA"/>
</dbReference>
<name>A0A2H3BMY2_9AGAR</name>
<accession>A0A2H3BMY2</accession>